<comment type="similarity">
    <text evidence="15">Belongs to the protein kinase superfamily. Tyr protein kinase family.</text>
</comment>
<dbReference type="Proteomes" id="UP000325440">
    <property type="component" value="Unassembled WGS sequence"/>
</dbReference>
<keyword evidence="4" id="KW-0963">Cytoplasm</keyword>
<evidence type="ECO:0000259" key="19">
    <source>
        <dbReference type="PROSITE" id="PS50030"/>
    </source>
</evidence>
<dbReference type="OrthoDB" id="635774at2759"/>
<dbReference type="InterPro" id="IPR037085">
    <property type="entry name" value="Cdc42-bd-like_dom_sf"/>
</dbReference>
<evidence type="ECO:0000256" key="2">
    <source>
        <dbReference type="ARBA" id="ARBA00004132"/>
    </source>
</evidence>
<dbReference type="PANTHER" id="PTHR24418">
    <property type="entry name" value="TYROSINE-PROTEIN KINASE"/>
    <property type="match status" value="1"/>
</dbReference>
<evidence type="ECO:0000256" key="14">
    <source>
        <dbReference type="ARBA" id="ARBA00047899"/>
    </source>
</evidence>
<proteinExistence type="inferred from homology"/>
<dbReference type="CDD" id="cd09539">
    <property type="entry name" value="SAM_TNK-like"/>
    <property type="match status" value="1"/>
</dbReference>
<evidence type="ECO:0000256" key="7">
    <source>
        <dbReference type="ARBA" id="ARBA00022723"/>
    </source>
</evidence>
<feature type="compositionally biased region" description="Low complexity" evidence="17">
    <location>
        <begin position="746"/>
        <end position="757"/>
    </location>
</feature>
<evidence type="ECO:0000256" key="12">
    <source>
        <dbReference type="ARBA" id="ARBA00023137"/>
    </source>
</evidence>
<dbReference type="PROSITE" id="PS50030">
    <property type="entry name" value="UBA"/>
    <property type="match status" value="1"/>
</dbReference>
<keyword evidence="12" id="KW-0829">Tyrosine-protein kinase</keyword>
<dbReference type="Gene3D" id="3.30.200.20">
    <property type="entry name" value="Phosphorylase Kinase, domain 1"/>
    <property type="match status" value="1"/>
</dbReference>
<dbReference type="GO" id="GO:0005524">
    <property type="term" value="F:ATP binding"/>
    <property type="evidence" value="ECO:0007669"/>
    <property type="project" value="UniProtKB-UniRule"/>
</dbReference>
<feature type="domain" description="Protein kinase" evidence="18">
    <location>
        <begin position="121"/>
        <end position="380"/>
    </location>
</feature>
<gene>
    <name evidence="20" type="ORF">CINCED_3A001580</name>
</gene>
<dbReference type="AlphaFoldDB" id="A0A5E4MTN8"/>
<keyword evidence="7" id="KW-0479">Metal-binding</keyword>
<evidence type="ECO:0000256" key="16">
    <source>
        <dbReference type="PROSITE-ProRule" id="PRU10141"/>
    </source>
</evidence>
<dbReference type="InterPro" id="IPR015940">
    <property type="entry name" value="UBA"/>
</dbReference>
<evidence type="ECO:0000256" key="17">
    <source>
        <dbReference type="SAM" id="MobiDB-lite"/>
    </source>
</evidence>
<feature type="region of interest" description="Disordered" evidence="17">
    <location>
        <begin position="745"/>
        <end position="765"/>
    </location>
</feature>
<evidence type="ECO:0000256" key="9">
    <source>
        <dbReference type="ARBA" id="ARBA00022777"/>
    </source>
</evidence>
<evidence type="ECO:0000256" key="6">
    <source>
        <dbReference type="ARBA" id="ARBA00022679"/>
    </source>
</evidence>
<comment type="cofactor">
    <cofactor evidence="1">
        <name>Mg(2+)</name>
        <dbReference type="ChEBI" id="CHEBI:18420"/>
    </cofactor>
</comment>
<dbReference type="Pfam" id="PF07714">
    <property type="entry name" value="PK_Tyr_Ser-Thr"/>
    <property type="match status" value="1"/>
</dbReference>
<evidence type="ECO:0000256" key="1">
    <source>
        <dbReference type="ARBA" id="ARBA00001946"/>
    </source>
</evidence>
<dbReference type="InterPro" id="IPR049587">
    <property type="entry name" value="TNK-like_SAM"/>
</dbReference>
<keyword evidence="21" id="KW-1185">Reference proteome</keyword>
<evidence type="ECO:0000259" key="18">
    <source>
        <dbReference type="PROSITE" id="PS50011"/>
    </source>
</evidence>
<reference evidence="20 21" key="1">
    <citation type="submission" date="2019-08" db="EMBL/GenBank/DDBJ databases">
        <authorList>
            <person name="Alioto T."/>
            <person name="Alioto T."/>
            <person name="Gomez Garrido J."/>
        </authorList>
    </citation>
    <scope>NUCLEOTIDE SEQUENCE [LARGE SCALE GENOMIC DNA]</scope>
</reference>
<keyword evidence="13" id="KW-0968">Cytoplasmic vesicle</keyword>
<keyword evidence="3" id="KW-0728">SH3 domain</keyword>
<dbReference type="EMBL" id="CABPRJ010001012">
    <property type="protein sequence ID" value="VVC34757.1"/>
    <property type="molecule type" value="Genomic_DNA"/>
</dbReference>
<dbReference type="PRINTS" id="PR00109">
    <property type="entry name" value="TYRKINASE"/>
</dbReference>
<dbReference type="CDD" id="cd05040">
    <property type="entry name" value="PTKc_Ack_like"/>
    <property type="match status" value="1"/>
</dbReference>
<dbReference type="InterPro" id="IPR000719">
    <property type="entry name" value="Prot_kinase_dom"/>
</dbReference>
<sequence length="949" mass="106518">MTLSDEGEDKEWLHSLLLNVQLEHFHTRIIDELQITRLSHFEYVKPEDLENIGISKPAARRLLEAVKKRKGAERRNKILSILGGTQANKNSTGTLKKNASTTQSAQPSALSLTCLILEKDIKLSEKIGDGSFGIVSRGEWTTSTGRVLPVAVKILKQDVPSLPQMFDDFVKEVQAMHTLDHLHLIKLYGVVLTQPMMMITELAPLGSLRDYLRKQCGHIMITDLWDYALQVATGMEYLEKKRCIHRDLACRNILLTTPHQVKIGDFGLMRLLPMEEDCYVMTERRRVPFPWCAPESLRTRQFSHASDTWMYGVVLWEMFTGGEEPWAGLDASQVLCKIVRERQCLERPEACPIDLYRLMKQCWIIDPGDRPSFKSIRSYLKTNSPNIVKATSTLGPSEFSEETGKLDIDIGDKIIVIDGLPDHFWWKGQNLRTCQIGNFARRTVDPMRRKASDDISKPLRNSFIHTGHHGDASGNNWGFHDKIDQVYLNNPMEPPDLLEGPNLRVLDPGPPILPSRKNTSPKKNTHLVEKNVRNKADKSKNTVLSSIRPSNKQFNYSKLQEGPKRSLRPAPGRPPGPFPQISNDEQMLVDLGGCAPPPMNNNTSNSSSVNSNVSILDQPIDVAETDNSPEPFDYHHTYSNVSGLFSCELPTDPFDTSIFDTATPIMNNFSSTSKLSNLQKNELLLENKPKLDVNFIAELEKNLGKKEAQANTNNQVVLAPKKLNSMLSILNTAYSTLPQFSSPINSTYSTSPQPSSPINTPTNGASSNYYSTTDLDLSLFVSKYDSDPLYAANLNVAEDKVKELCISNIPSNNSFNSESSNYYKKDLYSNIKTDNITAASNSNSPYYSPTINLSRYYSQTPSMYQVVPDPNTPDSTVSQLCNYFNNTVTADECLDALETTSWNFWESVKYLKINNLLRLGMATREACVVALNNSDWNVEEAASMLCDTV</sequence>
<dbReference type="InterPro" id="IPR017441">
    <property type="entry name" value="Protein_kinase_ATP_BS"/>
</dbReference>
<keyword evidence="11" id="KW-0460">Magnesium</keyword>
<keyword evidence="9 20" id="KW-0418">Kinase</keyword>
<dbReference type="GO" id="GO:0030136">
    <property type="term" value="C:clathrin-coated vesicle"/>
    <property type="evidence" value="ECO:0007669"/>
    <property type="project" value="UniProtKB-SubCell"/>
</dbReference>
<dbReference type="InterPro" id="IPR001245">
    <property type="entry name" value="Ser-Thr/Tyr_kinase_cat_dom"/>
</dbReference>
<dbReference type="InterPro" id="IPR020635">
    <property type="entry name" value="Tyr_kinase_cat_dom"/>
</dbReference>
<evidence type="ECO:0000256" key="11">
    <source>
        <dbReference type="ARBA" id="ARBA00022842"/>
    </source>
</evidence>
<dbReference type="InterPro" id="IPR055175">
    <property type="entry name" value="ACK/TNK-like_SAM"/>
</dbReference>
<organism evidence="20 21">
    <name type="scientific">Cinara cedri</name>
    <dbReference type="NCBI Taxonomy" id="506608"/>
    <lineage>
        <taxon>Eukaryota</taxon>
        <taxon>Metazoa</taxon>
        <taxon>Ecdysozoa</taxon>
        <taxon>Arthropoda</taxon>
        <taxon>Hexapoda</taxon>
        <taxon>Insecta</taxon>
        <taxon>Pterygota</taxon>
        <taxon>Neoptera</taxon>
        <taxon>Paraneoptera</taxon>
        <taxon>Hemiptera</taxon>
        <taxon>Sternorrhyncha</taxon>
        <taxon>Aphidomorpha</taxon>
        <taxon>Aphidoidea</taxon>
        <taxon>Aphididae</taxon>
        <taxon>Lachninae</taxon>
        <taxon>Cinara</taxon>
    </lineage>
</organism>
<evidence type="ECO:0000256" key="10">
    <source>
        <dbReference type="ARBA" id="ARBA00022840"/>
    </source>
</evidence>
<evidence type="ECO:0000256" key="15">
    <source>
        <dbReference type="ARBA" id="ARBA00060742"/>
    </source>
</evidence>
<comment type="catalytic activity">
    <reaction evidence="14">
        <text>L-threonyl-[protein] + ATP = O-phospho-L-threonyl-[protein] + ADP + H(+)</text>
        <dbReference type="Rhea" id="RHEA:46608"/>
        <dbReference type="Rhea" id="RHEA-COMP:11060"/>
        <dbReference type="Rhea" id="RHEA-COMP:11605"/>
        <dbReference type="ChEBI" id="CHEBI:15378"/>
        <dbReference type="ChEBI" id="CHEBI:30013"/>
        <dbReference type="ChEBI" id="CHEBI:30616"/>
        <dbReference type="ChEBI" id="CHEBI:61977"/>
        <dbReference type="ChEBI" id="CHEBI:456216"/>
        <dbReference type="EC" id="2.7.11.1"/>
    </reaction>
</comment>
<dbReference type="PROSITE" id="PS00109">
    <property type="entry name" value="PROTEIN_KINASE_TYR"/>
    <property type="match status" value="1"/>
</dbReference>
<keyword evidence="10 16" id="KW-0067">ATP-binding</keyword>
<evidence type="ECO:0000256" key="8">
    <source>
        <dbReference type="ARBA" id="ARBA00022741"/>
    </source>
</evidence>
<evidence type="ECO:0000256" key="5">
    <source>
        <dbReference type="ARBA" id="ARBA00022527"/>
    </source>
</evidence>
<feature type="domain" description="UBA" evidence="19">
    <location>
        <begin position="903"/>
        <end position="948"/>
    </location>
</feature>
<dbReference type="SUPFAM" id="SSF50044">
    <property type="entry name" value="SH3-domain"/>
    <property type="match status" value="1"/>
</dbReference>
<dbReference type="PROSITE" id="PS00107">
    <property type="entry name" value="PROTEIN_KINASE_ATP"/>
    <property type="match status" value="1"/>
</dbReference>
<evidence type="ECO:0000256" key="3">
    <source>
        <dbReference type="ARBA" id="ARBA00022443"/>
    </source>
</evidence>
<dbReference type="InterPro" id="IPR008266">
    <property type="entry name" value="Tyr_kinase_AS"/>
</dbReference>
<dbReference type="Gene3D" id="4.10.680.10">
    <property type="entry name" value="Cdc42-like binding domain"/>
    <property type="match status" value="1"/>
</dbReference>
<dbReference type="SMART" id="SM00219">
    <property type="entry name" value="TyrKc"/>
    <property type="match status" value="1"/>
</dbReference>
<accession>A0A5E4MTN8</accession>
<keyword evidence="8 16" id="KW-0547">Nucleotide-binding</keyword>
<feature type="compositionally biased region" description="Polar residues" evidence="17">
    <location>
        <begin position="541"/>
        <end position="558"/>
    </location>
</feature>
<dbReference type="GO" id="GO:0046872">
    <property type="term" value="F:metal ion binding"/>
    <property type="evidence" value="ECO:0007669"/>
    <property type="project" value="UniProtKB-KW"/>
</dbReference>
<dbReference type="FunFam" id="3.30.200.20:FF:000107">
    <property type="entry name" value="Putative activated CDC42 kinase 1"/>
    <property type="match status" value="1"/>
</dbReference>
<dbReference type="PROSITE" id="PS50011">
    <property type="entry name" value="PROTEIN_KINASE_DOM"/>
    <property type="match status" value="1"/>
</dbReference>
<dbReference type="GO" id="GO:0004713">
    <property type="term" value="F:protein tyrosine kinase activity"/>
    <property type="evidence" value="ECO:0007669"/>
    <property type="project" value="UniProtKB-KW"/>
</dbReference>
<name>A0A5E4MTN8_9HEMI</name>
<comment type="subcellular location">
    <subcellularLocation>
        <location evidence="2">Cytoplasmic vesicle</location>
        <location evidence="2">Clathrin-coated vesicle</location>
    </subcellularLocation>
</comment>
<dbReference type="GO" id="GO:0004674">
    <property type="term" value="F:protein serine/threonine kinase activity"/>
    <property type="evidence" value="ECO:0007669"/>
    <property type="project" value="UniProtKB-KW"/>
</dbReference>
<keyword evidence="6" id="KW-0808">Transferase</keyword>
<dbReference type="Gene3D" id="1.10.510.10">
    <property type="entry name" value="Transferase(Phosphotransferase) domain 1"/>
    <property type="match status" value="1"/>
</dbReference>
<dbReference type="InterPro" id="IPR050198">
    <property type="entry name" value="Non-receptor_tyrosine_kinases"/>
</dbReference>
<dbReference type="InterPro" id="IPR036028">
    <property type="entry name" value="SH3-like_dom_sf"/>
</dbReference>
<feature type="region of interest" description="Disordered" evidence="17">
    <location>
        <begin position="498"/>
        <end position="583"/>
    </location>
</feature>
<dbReference type="FunFam" id="1.10.510.10:FF:000080">
    <property type="entry name" value="Putative activated CDC42 kinase 1"/>
    <property type="match status" value="1"/>
</dbReference>
<dbReference type="SUPFAM" id="SSF56112">
    <property type="entry name" value="Protein kinase-like (PK-like)"/>
    <property type="match status" value="1"/>
</dbReference>
<dbReference type="InterPro" id="IPR011009">
    <property type="entry name" value="Kinase-like_dom_sf"/>
</dbReference>
<evidence type="ECO:0000256" key="13">
    <source>
        <dbReference type="ARBA" id="ARBA00023329"/>
    </source>
</evidence>
<feature type="binding site" evidence="16">
    <location>
        <position position="153"/>
    </location>
    <ligand>
        <name>ATP</name>
        <dbReference type="ChEBI" id="CHEBI:30616"/>
    </ligand>
</feature>
<dbReference type="Pfam" id="PF09027">
    <property type="entry name" value="GTPase_binding"/>
    <property type="match status" value="1"/>
</dbReference>
<feature type="compositionally biased region" description="Basic and acidic residues" evidence="17">
    <location>
        <begin position="526"/>
        <end position="540"/>
    </location>
</feature>
<keyword evidence="5" id="KW-0723">Serine/threonine-protein kinase</keyword>
<evidence type="ECO:0000256" key="4">
    <source>
        <dbReference type="ARBA" id="ARBA00022490"/>
    </source>
</evidence>
<dbReference type="Pfam" id="PF22931">
    <property type="entry name" value="SAM_TNK"/>
    <property type="match status" value="1"/>
</dbReference>
<evidence type="ECO:0000313" key="20">
    <source>
        <dbReference type="EMBL" id="VVC34757.1"/>
    </source>
</evidence>
<evidence type="ECO:0000313" key="21">
    <source>
        <dbReference type="Proteomes" id="UP000325440"/>
    </source>
</evidence>
<dbReference type="GO" id="GO:0002009">
    <property type="term" value="P:morphogenesis of an epithelium"/>
    <property type="evidence" value="ECO:0007669"/>
    <property type="project" value="UniProtKB-ARBA"/>
</dbReference>
<dbReference type="InterPro" id="IPR015116">
    <property type="entry name" value="Cdc42-bd-like"/>
</dbReference>
<protein>
    <submittedName>
        <fullName evidence="20">Protein kinase, ATP binding site,Cdc42 binding domain-like,Tyrosine-protein kinase, active site,Protein</fullName>
    </submittedName>
</protein>